<dbReference type="PANTHER" id="PTHR38790">
    <property type="entry name" value="2EXR DOMAIN-CONTAINING PROTEIN-RELATED"/>
    <property type="match status" value="1"/>
</dbReference>
<gene>
    <name evidence="2" type="ORF">JMJ35_005100</name>
</gene>
<dbReference type="Proteomes" id="UP001166286">
    <property type="component" value="Unassembled WGS sequence"/>
</dbReference>
<protein>
    <recommendedName>
        <fullName evidence="1">DUF7730 domain-containing protein</fullName>
    </recommendedName>
</protein>
<organism evidence="2 3">
    <name type="scientific">Cladonia borealis</name>
    <dbReference type="NCBI Taxonomy" id="184061"/>
    <lineage>
        <taxon>Eukaryota</taxon>
        <taxon>Fungi</taxon>
        <taxon>Dikarya</taxon>
        <taxon>Ascomycota</taxon>
        <taxon>Pezizomycotina</taxon>
        <taxon>Lecanoromycetes</taxon>
        <taxon>OSLEUM clade</taxon>
        <taxon>Lecanoromycetidae</taxon>
        <taxon>Lecanorales</taxon>
        <taxon>Lecanorineae</taxon>
        <taxon>Cladoniaceae</taxon>
        <taxon>Cladonia</taxon>
    </lineage>
</organism>
<proteinExistence type="predicted"/>
<name>A0AA39QZ75_9LECA</name>
<evidence type="ECO:0000313" key="2">
    <source>
        <dbReference type="EMBL" id="KAK0511972.1"/>
    </source>
</evidence>
<dbReference type="InterPro" id="IPR056632">
    <property type="entry name" value="DUF7730"/>
</dbReference>
<keyword evidence="3" id="KW-1185">Reference proteome</keyword>
<sequence>MPTHFAFSFGVGDWFNFKFDYGRRREPSPGRCDHRSVITDWDMAKKSGVKIDPVENPPTPIPQSDCPLFWAIPVEIRHMIYHHLLTTPEPIEKAHKHLGSKDTALLDNYKPIPHIDAAILRTCRMIYSEALPILYGHNTFEFASANAIRSFQSKSLIGYPLAFNFKLAPMGRLTMIRSVILCLNAEYRWHSTIGVNGQHGPPNRDHIWRDWSTTLFSESDDLCPWGGRSGLGFPALEKLTLDFSEWQLNENEGLLVKPFLKKLGESGGLQEFVLEGVKHQPTIEQFRKGLVREGGTFRVDND</sequence>
<evidence type="ECO:0000313" key="3">
    <source>
        <dbReference type="Proteomes" id="UP001166286"/>
    </source>
</evidence>
<dbReference type="EMBL" id="JAFEKC020000011">
    <property type="protein sequence ID" value="KAK0511972.1"/>
    <property type="molecule type" value="Genomic_DNA"/>
</dbReference>
<accession>A0AA39QZ75</accession>
<comment type="caution">
    <text evidence="2">The sequence shown here is derived from an EMBL/GenBank/DDBJ whole genome shotgun (WGS) entry which is preliminary data.</text>
</comment>
<feature type="domain" description="DUF7730" evidence="1">
    <location>
        <begin position="117"/>
        <end position="149"/>
    </location>
</feature>
<evidence type="ECO:0000259" key="1">
    <source>
        <dbReference type="Pfam" id="PF24864"/>
    </source>
</evidence>
<reference evidence="2" key="1">
    <citation type="submission" date="2023-03" db="EMBL/GenBank/DDBJ databases">
        <title>Complete genome of Cladonia borealis.</title>
        <authorList>
            <person name="Park H."/>
        </authorList>
    </citation>
    <scope>NUCLEOTIDE SEQUENCE</scope>
    <source>
        <strain evidence="2">ANT050790</strain>
    </source>
</reference>
<dbReference type="AlphaFoldDB" id="A0AA39QZ75"/>
<dbReference type="Pfam" id="PF24864">
    <property type="entry name" value="DUF7730"/>
    <property type="match status" value="1"/>
</dbReference>